<dbReference type="GO" id="GO:0005737">
    <property type="term" value="C:cytoplasm"/>
    <property type="evidence" value="ECO:0007669"/>
    <property type="project" value="UniProtKB-SubCell"/>
</dbReference>
<keyword evidence="4" id="KW-1185">Reference proteome</keyword>
<dbReference type="InterPro" id="IPR005627">
    <property type="entry name" value="CutC-like"/>
</dbReference>
<dbReference type="Proteomes" id="UP000282076">
    <property type="component" value="Unassembled WGS sequence"/>
</dbReference>
<dbReference type="SUPFAM" id="SSF110395">
    <property type="entry name" value="CutC-like"/>
    <property type="match status" value="1"/>
</dbReference>
<accession>A0A494Y3V9</accession>
<evidence type="ECO:0000313" key="4">
    <source>
        <dbReference type="Proteomes" id="UP000282076"/>
    </source>
</evidence>
<name>A0A494Y3V9_9BACL</name>
<comment type="caution">
    <text evidence="3">The sequence shown here is derived from an EMBL/GenBank/DDBJ whole genome shotgun (WGS) entry which is preliminary data.</text>
</comment>
<dbReference type="Pfam" id="PF03932">
    <property type="entry name" value="CutC"/>
    <property type="match status" value="1"/>
</dbReference>
<evidence type="ECO:0000313" key="3">
    <source>
        <dbReference type="EMBL" id="RKP57359.1"/>
    </source>
</evidence>
<evidence type="ECO:0000256" key="2">
    <source>
        <dbReference type="HAMAP-Rule" id="MF_00795"/>
    </source>
</evidence>
<protein>
    <recommendedName>
        <fullName evidence="2">PF03932 family protein CutC</fullName>
    </recommendedName>
</protein>
<keyword evidence="2" id="KW-0963">Cytoplasm</keyword>
<comment type="similarity">
    <text evidence="1 2">Belongs to the CutC family.</text>
</comment>
<dbReference type="RefSeq" id="WP_120974974.1">
    <property type="nucleotide sequence ID" value="NZ_RBZM01000002.1"/>
</dbReference>
<dbReference type="HAMAP" id="MF_00795">
    <property type="entry name" value="CutC"/>
    <property type="match status" value="1"/>
</dbReference>
<gene>
    <name evidence="2" type="primary">cutC</name>
    <name evidence="3" type="ORF">D7Z26_05130</name>
</gene>
<comment type="caution">
    <text evidence="2">Once thought to be involved in copper homeostasis, experiments in E.coli have shown this is not the case.</text>
</comment>
<dbReference type="AlphaFoldDB" id="A0A494Y3V9"/>
<dbReference type="PANTHER" id="PTHR12598:SF0">
    <property type="entry name" value="COPPER HOMEOSTASIS PROTEIN CUTC HOMOLOG"/>
    <property type="match status" value="1"/>
</dbReference>
<proteinExistence type="inferred from homology"/>
<dbReference type="GO" id="GO:0005507">
    <property type="term" value="F:copper ion binding"/>
    <property type="evidence" value="ECO:0007669"/>
    <property type="project" value="TreeGrafter"/>
</dbReference>
<reference evidence="3 4" key="1">
    <citation type="submission" date="2018-10" db="EMBL/GenBank/DDBJ databases">
        <title>Cohnella sp. M2MS4P-1, whole genome shotgun sequence.</title>
        <authorList>
            <person name="Tuo L."/>
        </authorList>
    </citation>
    <scope>NUCLEOTIDE SEQUENCE [LARGE SCALE GENOMIC DNA]</scope>
    <source>
        <strain evidence="3 4">M2MS4P-1</strain>
    </source>
</reference>
<dbReference type="PANTHER" id="PTHR12598">
    <property type="entry name" value="COPPER HOMEOSTASIS PROTEIN CUTC"/>
    <property type="match status" value="1"/>
</dbReference>
<evidence type="ECO:0000256" key="1">
    <source>
        <dbReference type="ARBA" id="ARBA00007768"/>
    </source>
</evidence>
<dbReference type="EMBL" id="RBZM01000002">
    <property type="protein sequence ID" value="RKP57359.1"/>
    <property type="molecule type" value="Genomic_DNA"/>
</dbReference>
<organism evidence="3 4">
    <name type="scientific">Cohnella endophytica</name>
    <dbReference type="NCBI Taxonomy" id="2419778"/>
    <lineage>
        <taxon>Bacteria</taxon>
        <taxon>Bacillati</taxon>
        <taxon>Bacillota</taxon>
        <taxon>Bacilli</taxon>
        <taxon>Bacillales</taxon>
        <taxon>Paenibacillaceae</taxon>
        <taxon>Cohnella</taxon>
    </lineage>
</organism>
<dbReference type="OrthoDB" id="9815677at2"/>
<dbReference type="InterPro" id="IPR036822">
    <property type="entry name" value="CutC-like_dom_sf"/>
</dbReference>
<sequence length="229" mass="24561">MILEVIATSVLDAKLAQEHGAARIELISGIAEGGVTPSYGLIEQVVKAVDIPVNIMLRPHANSFLYDADDLAVMLRDVRVIRESGAAGIVMGMLDRDNRIDTAALEILLNETGALAVTFHRAFDELEDQVAALRLLSGYPSIRKILTSGGKPNVLDAIPEIAELVRLSEGHPVEIVAGSGLNVETLDDFIKTTKVKEVHLGTGVRVNGRSLEPLDPIKLQAAAAIVNQY</sequence>
<dbReference type="Gene3D" id="3.20.20.380">
    <property type="entry name" value="Copper homeostasis (CutC) domain"/>
    <property type="match status" value="1"/>
</dbReference>
<comment type="subcellular location">
    <subcellularLocation>
        <location evidence="2">Cytoplasm</location>
    </subcellularLocation>
</comment>